<feature type="region of interest" description="Disordered" evidence="3">
    <location>
        <begin position="13"/>
        <end position="44"/>
    </location>
</feature>
<dbReference type="EnsemblMetazoa" id="AFAF016457-RA">
    <property type="protein sequence ID" value="AFAF016457-PA"/>
    <property type="gene ID" value="AFAF016457"/>
</dbReference>
<accession>A0A182QTD4</accession>
<name>A0A182QTD4_9DIPT</name>
<proteinExistence type="inferred from homology"/>
<dbReference type="VEuPathDB" id="VectorBase:AFAF016457"/>
<evidence type="ECO:0000256" key="1">
    <source>
        <dbReference type="ARBA" id="ARBA00005511"/>
    </source>
</evidence>
<evidence type="ECO:0000313" key="5">
    <source>
        <dbReference type="EnsemblMetazoa" id="AFAF016457-PA"/>
    </source>
</evidence>
<keyword evidence="2" id="KW-0808">Transferase</keyword>
<dbReference type="Gene3D" id="3.40.50.150">
    <property type="entry name" value="Vaccinia Virus protein VP39"/>
    <property type="match status" value="1"/>
</dbReference>
<dbReference type="Proteomes" id="UP000075886">
    <property type="component" value="Unassembled WGS sequence"/>
</dbReference>
<dbReference type="PANTHER" id="PTHR14614">
    <property type="entry name" value="HEPATOCELLULAR CARCINOMA-ASSOCIATED ANTIGEN"/>
    <property type="match status" value="1"/>
</dbReference>
<organism evidence="5 6">
    <name type="scientific">Anopheles farauti</name>
    <dbReference type="NCBI Taxonomy" id="69004"/>
    <lineage>
        <taxon>Eukaryota</taxon>
        <taxon>Metazoa</taxon>
        <taxon>Ecdysozoa</taxon>
        <taxon>Arthropoda</taxon>
        <taxon>Hexapoda</taxon>
        <taxon>Insecta</taxon>
        <taxon>Pterygota</taxon>
        <taxon>Neoptera</taxon>
        <taxon>Endopterygota</taxon>
        <taxon>Diptera</taxon>
        <taxon>Nematocera</taxon>
        <taxon>Culicoidea</taxon>
        <taxon>Culicidae</taxon>
        <taxon>Anophelinae</taxon>
        <taxon>Anopheles</taxon>
    </lineage>
</organism>
<sequence length="382" mass="42509">MLCADVQNRIMKPNDDGNGIASLENNPPLVVPEANPVDDDSRDQESALKSVSKQFLCCTPVRLIRWHGLLERELSWDEQAQLLDATVDHPLVLRYPISVEYQVAFLKHVIARLSSMNVEQHDRMYEKYCAMLSPGVDLPLDDPSIGLSYKHYELPHGQGVISLKESGAFVSDGTTGLCSWQAAKALCEHISNNRDDFHGRNILELGSGVGLSGIYLAKCYEPSIMVMSDCHSSVLTALKDNVKLNFPNAAPVDCDNPLVSLLLDSGNTLIGVMDLDWQYVSASNLSQLIEPDVIVAADIVYDHTLFPALLSTLNYIFCLSNNRCKFVLACTERNQDTLNEFLQLLITAKFRINEETVAPSRHFNWDSSASNIRIFTISRAFS</sequence>
<comment type="similarity">
    <text evidence="1">Belongs to the class I-like SAM-binding methyltransferase superfamily. EEF2KMT family.</text>
</comment>
<dbReference type="SUPFAM" id="SSF53335">
    <property type="entry name" value="S-adenosyl-L-methionine-dependent methyltransferases"/>
    <property type="match status" value="1"/>
</dbReference>
<dbReference type="GO" id="GO:0016740">
    <property type="term" value="F:transferase activity"/>
    <property type="evidence" value="ECO:0007669"/>
    <property type="project" value="UniProtKB-KW"/>
</dbReference>
<keyword evidence="6" id="KW-1185">Reference proteome</keyword>
<dbReference type="InterPro" id="IPR029426">
    <property type="entry name" value="FAM86_N"/>
</dbReference>
<reference evidence="5" key="2">
    <citation type="submission" date="2020-05" db="UniProtKB">
        <authorList>
            <consortium name="EnsemblMetazoa"/>
        </authorList>
    </citation>
    <scope>IDENTIFICATION</scope>
    <source>
        <strain evidence="5">FAR1</strain>
    </source>
</reference>
<dbReference type="InterPro" id="IPR029063">
    <property type="entry name" value="SAM-dependent_MTases_sf"/>
</dbReference>
<dbReference type="InterPro" id="IPR019410">
    <property type="entry name" value="Methyltransf_16"/>
</dbReference>
<evidence type="ECO:0000256" key="3">
    <source>
        <dbReference type="SAM" id="MobiDB-lite"/>
    </source>
</evidence>
<dbReference type="Pfam" id="PF14904">
    <property type="entry name" value="FAM86"/>
    <property type="match status" value="1"/>
</dbReference>
<evidence type="ECO:0000313" key="6">
    <source>
        <dbReference type="Proteomes" id="UP000075886"/>
    </source>
</evidence>
<dbReference type="Pfam" id="PF10294">
    <property type="entry name" value="Methyltransf_16"/>
    <property type="match status" value="1"/>
</dbReference>
<dbReference type="STRING" id="69004.A0A182QTD4"/>
<dbReference type="PANTHER" id="PTHR14614:SF130">
    <property type="entry name" value="PROTEIN-LYSINE N-METHYLTRANSFERASE EEF2KMT"/>
    <property type="match status" value="1"/>
</dbReference>
<protein>
    <recommendedName>
        <fullName evidence="4">FAM86 N-terminal domain-containing protein</fullName>
    </recommendedName>
</protein>
<reference evidence="6" key="1">
    <citation type="submission" date="2014-01" db="EMBL/GenBank/DDBJ databases">
        <title>The Genome Sequence of Anopheles farauti FAR1 (V2).</title>
        <authorList>
            <consortium name="The Broad Institute Genomics Platform"/>
            <person name="Neafsey D.E."/>
            <person name="Besansky N."/>
            <person name="Howell P."/>
            <person name="Walton C."/>
            <person name="Young S.K."/>
            <person name="Zeng Q."/>
            <person name="Gargeya S."/>
            <person name="Fitzgerald M."/>
            <person name="Haas B."/>
            <person name="Abouelleil A."/>
            <person name="Allen A.W."/>
            <person name="Alvarado L."/>
            <person name="Arachchi H.M."/>
            <person name="Berlin A.M."/>
            <person name="Chapman S.B."/>
            <person name="Gainer-Dewar J."/>
            <person name="Goldberg J."/>
            <person name="Griggs A."/>
            <person name="Gujja S."/>
            <person name="Hansen M."/>
            <person name="Howarth C."/>
            <person name="Imamovic A."/>
            <person name="Ireland A."/>
            <person name="Larimer J."/>
            <person name="McCowan C."/>
            <person name="Murphy C."/>
            <person name="Pearson M."/>
            <person name="Poon T.W."/>
            <person name="Priest M."/>
            <person name="Roberts A."/>
            <person name="Saif S."/>
            <person name="Shea T."/>
            <person name="Sisk P."/>
            <person name="Sykes S."/>
            <person name="Wortman J."/>
            <person name="Nusbaum C."/>
            <person name="Birren B."/>
        </authorList>
    </citation>
    <scope>NUCLEOTIDE SEQUENCE [LARGE SCALE GENOMIC DNA]</scope>
    <source>
        <strain evidence="6">FAR1</strain>
    </source>
</reference>
<dbReference type="GO" id="GO:0032991">
    <property type="term" value="C:protein-containing complex"/>
    <property type="evidence" value="ECO:0007669"/>
    <property type="project" value="TreeGrafter"/>
</dbReference>
<feature type="domain" description="FAM86 N-terminal" evidence="4">
    <location>
        <begin position="47"/>
        <end position="129"/>
    </location>
</feature>
<dbReference type="EMBL" id="AXCN02001560">
    <property type="status" value="NOT_ANNOTATED_CDS"/>
    <property type="molecule type" value="Genomic_DNA"/>
</dbReference>
<evidence type="ECO:0000256" key="2">
    <source>
        <dbReference type="ARBA" id="ARBA00022679"/>
    </source>
</evidence>
<evidence type="ECO:0000259" key="4">
    <source>
        <dbReference type="Pfam" id="PF14904"/>
    </source>
</evidence>
<dbReference type="AlphaFoldDB" id="A0A182QTD4"/>